<feature type="domain" description="Strawberry notch helicase C" evidence="2">
    <location>
        <begin position="161"/>
        <end position="292"/>
    </location>
</feature>
<evidence type="ECO:0008006" key="6">
    <source>
        <dbReference type="Google" id="ProtNLM"/>
    </source>
</evidence>
<dbReference type="Proteomes" id="UP001153076">
    <property type="component" value="Unassembled WGS sequence"/>
</dbReference>
<keyword evidence="5" id="KW-1185">Reference proteome</keyword>
<dbReference type="Pfam" id="PF25373">
    <property type="entry name" value="SBNO"/>
    <property type="match status" value="1"/>
</dbReference>
<feature type="compositionally biased region" description="Basic residues" evidence="1">
    <location>
        <begin position="518"/>
        <end position="527"/>
    </location>
</feature>
<dbReference type="AlphaFoldDB" id="A0A9Q1JWS6"/>
<dbReference type="GO" id="GO:0042393">
    <property type="term" value="F:histone binding"/>
    <property type="evidence" value="ECO:0007669"/>
    <property type="project" value="TreeGrafter"/>
</dbReference>
<dbReference type="GO" id="GO:0031490">
    <property type="term" value="F:chromatin DNA binding"/>
    <property type="evidence" value="ECO:0007669"/>
    <property type="project" value="TreeGrafter"/>
</dbReference>
<dbReference type="InterPro" id="IPR026741">
    <property type="entry name" value="SNO"/>
</dbReference>
<accession>A0A9Q1JWS6</accession>
<dbReference type="GO" id="GO:0005634">
    <property type="term" value="C:nucleus"/>
    <property type="evidence" value="ECO:0007669"/>
    <property type="project" value="TreeGrafter"/>
</dbReference>
<evidence type="ECO:0000259" key="2">
    <source>
        <dbReference type="Pfam" id="PF13871"/>
    </source>
</evidence>
<feature type="domain" description="SBNO alpha/beta" evidence="3">
    <location>
        <begin position="346"/>
        <end position="441"/>
    </location>
</feature>
<protein>
    <recommendedName>
        <fullName evidence="6">Strawberry notch helicase C domain-containing protein</fullName>
    </recommendedName>
</protein>
<dbReference type="GO" id="GO:0006355">
    <property type="term" value="P:regulation of DNA-templated transcription"/>
    <property type="evidence" value="ECO:0007669"/>
    <property type="project" value="InterPro"/>
</dbReference>
<evidence type="ECO:0000313" key="4">
    <source>
        <dbReference type="EMBL" id="KAJ8432514.1"/>
    </source>
</evidence>
<feature type="domain" description="Strawberry notch helicase C" evidence="2">
    <location>
        <begin position="37"/>
        <end position="159"/>
    </location>
</feature>
<gene>
    <name evidence="4" type="ORF">Cgig2_001107</name>
</gene>
<dbReference type="Pfam" id="PF13871">
    <property type="entry name" value="Helicase_C_4"/>
    <property type="match status" value="2"/>
</dbReference>
<evidence type="ECO:0000313" key="5">
    <source>
        <dbReference type="Proteomes" id="UP001153076"/>
    </source>
</evidence>
<reference evidence="4" key="1">
    <citation type="submission" date="2022-04" db="EMBL/GenBank/DDBJ databases">
        <title>Carnegiea gigantea Genome sequencing and assembly v2.</title>
        <authorList>
            <person name="Copetti D."/>
            <person name="Sanderson M.J."/>
            <person name="Burquez A."/>
            <person name="Wojciechowski M.F."/>
        </authorList>
    </citation>
    <scope>NUCLEOTIDE SEQUENCE</scope>
    <source>
        <strain evidence="4">SGP5-SGP5p</strain>
        <tissue evidence="4">Aerial part</tissue>
    </source>
</reference>
<dbReference type="PANTHER" id="PTHR12706">
    <property type="entry name" value="STRAWBERRY NOTCH-RELATED"/>
    <property type="match status" value="1"/>
</dbReference>
<dbReference type="EMBL" id="JAKOGI010000601">
    <property type="protein sequence ID" value="KAJ8432514.1"/>
    <property type="molecule type" value="Genomic_DNA"/>
</dbReference>
<comment type="caution">
    <text evidence="4">The sequence shown here is derived from an EMBL/GenBank/DDBJ whole genome shotgun (WGS) entry which is preliminary data.</text>
</comment>
<sequence length="537" mass="59657">MSIASNVRFGYAIRYNGAVERKERILEIIRSLDLPKNPLDDIIDQLGGPDNVAEITGRRGMLVRASCDKGFTYQASNTKDVSMKMVNMHEKQLFMDGKKFIAIISEAGSASVSLQADRRAINQRRRVHLTLELPWSADKAIQQFGKTHRSNQSSAPEYRAGPSLSAYNYDSVYGKRALLVMYKGIIEQVSVVDSSLVVPPGCSSGNPQSIRDFIAKAKAALVSVGILSSGESAKGSGGRIESDMHDVGRFLNRLLGLPPEIQNRLFELFISILDVIIQNARTEGNLDYGIVDIRANTIELQGKPKTVHVDHMSGASTMLFTFVLDRGITWEFASGLLDEKQKGGLGSANDGFYESRREWLGRRHFLLALEGPISGMFKIIRPAIGEAVREMPLSELRNKYRVITCLEKARSGWEDEYEVSSRQCMHAPNCKVGSYCAVGRRMQEVNVVSGLILPIWKAIEKVLSKQAHHSHRRIRVVRIETTTDSQRTVGLLIPNAAVEDVLEGLFSSHPPTPPPLPQKKKRKKPGKKNTQTFIPCT</sequence>
<dbReference type="InterPro" id="IPR026937">
    <property type="entry name" value="SBNO_Helicase_C_dom"/>
</dbReference>
<name>A0A9Q1JWS6_9CARY</name>
<dbReference type="InterPro" id="IPR057332">
    <property type="entry name" value="SBNO_a/b_dom"/>
</dbReference>
<evidence type="ECO:0000259" key="3">
    <source>
        <dbReference type="Pfam" id="PF25373"/>
    </source>
</evidence>
<organism evidence="4 5">
    <name type="scientific">Carnegiea gigantea</name>
    <dbReference type="NCBI Taxonomy" id="171969"/>
    <lineage>
        <taxon>Eukaryota</taxon>
        <taxon>Viridiplantae</taxon>
        <taxon>Streptophyta</taxon>
        <taxon>Embryophyta</taxon>
        <taxon>Tracheophyta</taxon>
        <taxon>Spermatophyta</taxon>
        <taxon>Magnoliopsida</taxon>
        <taxon>eudicotyledons</taxon>
        <taxon>Gunneridae</taxon>
        <taxon>Pentapetalae</taxon>
        <taxon>Caryophyllales</taxon>
        <taxon>Cactineae</taxon>
        <taxon>Cactaceae</taxon>
        <taxon>Cactoideae</taxon>
        <taxon>Echinocereeae</taxon>
        <taxon>Carnegiea</taxon>
    </lineage>
</organism>
<evidence type="ECO:0000256" key="1">
    <source>
        <dbReference type="SAM" id="MobiDB-lite"/>
    </source>
</evidence>
<dbReference type="PANTHER" id="PTHR12706:SF13">
    <property type="entry name" value="PROTEIN FORGETTER 1"/>
    <property type="match status" value="1"/>
</dbReference>
<feature type="region of interest" description="Disordered" evidence="1">
    <location>
        <begin position="505"/>
        <end position="537"/>
    </location>
</feature>
<proteinExistence type="predicted"/>
<dbReference type="OrthoDB" id="421838at2759"/>